<dbReference type="InterPro" id="IPR016155">
    <property type="entry name" value="Mopterin_synth/thiamin_S_b"/>
</dbReference>
<dbReference type="RefSeq" id="WP_258845460.1">
    <property type="nucleotide sequence ID" value="NZ_JANUGX010000010.1"/>
</dbReference>
<gene>
    <name evidence="1" type="ORF">NX782_10845</name>
</gene>
<dbReference type="Proteomes" id="UP001205560">
    <property type="component" value="Unassembled WGS sequence"/>
</dbReference>
<accession>A0ABT2A6B1</accession>
<name>A0ABT2A6B1_9BURK</name>
<reference evidence="1 2" key="1">
    <citation type="submission" date="2022-08" db="EMBL/GenBank/DDBJ databases">
        <title>Reclassification of Massilia species as members of the genera Telluria, Duganella, Pseudoduganella, Mokoshia gen. nov. and Zemynaea gen. nov. using orthogonal and non-orthogonal genome-based approaches.</title>
        <authorList>
            <person name="Bowman J.P."/>
        </authorList>
    </citation>
    <scope>NUCLEOTIDE SEQUENCE [LARGE SCALE GENOMIC DNA]</scope>
    <source>
        <strain evidence="1 2">LMG 28164</strain>
    </source>
</reference>
<dbReference type="InterPro" id="IPR003749">
    <property type="entry name" value="ThiS/MoaD-like"/>
</dbReference>
<dbReference type="EMBL" id="JANUGX010000010">
    <property type="protein sequence ID" value="MCS0589702.1"/>
    <property type="molecule type" value="Genomic_DNA"/>
</dbReference>
<keyword evidence="2" id="KW-1185">Reference proteome</keyword>
<evidence type="ECO:0000313" key="1">
    <source>
        <dbReference type="EMBL" id="MCS0589702.1"/>
    </source>
</evidence>
<dbReference type="CDD" id="cd00754">
    <property type="entry name" value="Ubl_MoaD"/>
    <property type="match status" value="1"/>
</dbReference>
<organism evidence="1 2">
    <name type="scientific">Massilia norwichensis</name>
    <dbReference type="NCBI Taxonomy" id="1442366"/>
    <lineage>
        <taxon>Bacteria</taxon>
        <taxon>Pseudomonadati</taxon>
        <taxon>Pseudomonadota</taxon>
        <taxon>Betaproteobacteria</taxon>
        <taxon>Burkholderiales</taxon>
        <taxon>Oxalobacteraceae</taxon>
        <taxon>Telluria group</taxon>
        <taxon>Massilia</taxon>
    </lineage>
</organism>
<protein>
    <submittedName>
        <fullName evidence="1">MoaD/ThiS family protein</fullName>
    </submittedName>
</protein>
<dbReference type="Pfam" id="PF02597">
    <property type="entry name" value="ThiS"/>
    <property type="match status" value="1"/>
</dbReference>
<sequence length="85" mass="8968">MQLTLRYFASLREALGLSHEQIAAAGTPANVHDVLVLLRQRGGAWAETLADGNAFRVAVDQRMGTLASPVHPGAEVAFFPPVTGG</sequence>
<proteinExistence type="predicted"/>
<dbReference type="InterPro" id="IPR012675">
    <property type="entry name" value="Beta-grasp_dom_sf"/>
</dbReference>
<dbReference type="SUPFAM" id="SSF54285">
    <property type="entry name" value="MoaD/ThiS"/>
    <property type="match status" value="1"/>
</dbReference>
<evidence type="ECO:0000313" key="2">
    <source>
        <dbReference type="Proteomes" id="UP001205560"/>
    </source>
</evidence>
<dbReference type="Gene3D" id="3.10.20.30">
    <property type="match status" value="1"/>
</dbReference>
<comment type="caution">
    <text evidence="1">The sequence shown here is derived from an EMBL/GenBank/DDBJ whole genome shotgun (WGS) entry which is preliminary data.</text>
</comment>